<dbReference type="Proteomes" id="UP000663851">
    <property type="component" value="Unassembled WGS sequence"/>
</dbReference>
<dbReference type="InterPro" id="IPR027417">
    <property type="entry name" value="P-loop_NTPase"/>
</dbReference>
<accession>A0A821AFS0</accession>
<feature type="transmembrane region" description="Helical" evidence="1">
    <location>
        <begin position="186"/>
        <end position="211"/>
    </location>
</feature>
<feature type="non-terminal residue" evidence="2">
    <location>
        <position position="1"/>
    </location>
</feature>
<gene>
    <name evidence="2" type="ORF">HFQ381_LOCUS32482</name>
</gene>
<feature type="transmembrane region" description="Helical" evidence="1">
    <location>
        <begin position="154"/>
        <end position="174"/>
    </location>
</feature>
<dbReference type="EMBL" id="CAJOBO010008024">
    <property type="protein sequence ID" value="CAF4580282.1"/>
    <property type="molecule type" value="Genomic_DNA"/>
</dbReference>
<evidence type="ECO:0000256" key="1">
    <source>
        <dbReference type="SAM" id="Phobius"/>
    </source>
</evidence>
<organism evidence="2 3">
    <name type="scientific">Rotaria socialis</name>
    <dbReference type="NCBI Taxonomy" id="392032"/>
    <lineage>
        <taxon>Eukaryota</taxon>
        <taxon>Metazoa</taxon>
        <taxon>Spiralia</taxon>
        <taxon>Gnathifera</taxon>
        <taxon>Rotifera</taxon>
        <taxon>Eurotatoria</taxon>
        <taxon>Bdelloidea</taxon>
        <taxon>Philodinida</taxon>
        <taxon>Philodinidae</taxon>
        <taxon>Rotaria</taxon>
    </lineage>
</organism>
<evidence type="ECO:0008006" key="4">
    <source>
        <dbReference type="Google" id="ProtNLM"/>
    </source>
</evidence>
<name>A0A821AFS0_9BILA</name>
<keyword evidence="1" id="KW-0472">Membrane</keyword>
<dbReference type="Gene3D" id="3.40.50.300">
    <property type="entry name" value="P-loop containing nucleotide triphosphate hydrolases"/>
    <property type="match status" value="1"/>
</dbReference>
<comment type="caution">
    <text evidence="2">The sequence shown here is derived from an EMBL/GenBank/DDBJ whole genome shotgun (WGS) entry which is preliminary data.</text>
</comment>
<keyword evidence="1" id="KW-1133">Transmembrane helix</keyword>
<evidence type="ECO:0000313" key="3">
    <source>
        <dbReference type="Proteomes" id="UP000663851"/>
    </source>
</evidence>
<dbReference type="AlphaFoldDB" id="A0A821AFS0"/>
<keyword evidence="1" id="KW-0812">Transmembrane</keyword>
<dbReference type="SUPFAM" id="SSF52540">
    <property type="entry name" value="P-loop containing nucleoside triphosphate hydrolases"/>
    <property type="match status" value="1"/>
</dbReference>
<sequence>TTAVYGRSRCWYGRLRCSVWSFPVYDTVVHGFETVGVYYRIRHGDIRPRRNAQPGTIHITNQQIDSYKIQQIKSYINYFIHSLLLRYEDIQSIKLILLNRVFFNILYNDLYELLSNELIWKKLICFTKVNEHNKGPVHLIKKNELLTFFPSINIAYLITVLRLIIAYAICYDLRYLIEIFREKMTVYYNTLLIISLLLLLFVTIDCLPMLYHLNKYGIFWFCIGVYQWNNIIELSLDSTQLLDARSLIVTVSNFFNQIRLVQKFKNFFFQQKHSAAMDREIPVIDVPSGTNDIDENIEDNDTDRINLDLFETDDKTPKIGIIDSNENIQTEDVLVGFVGLSGCGKSQLLRSLTGKEIFKSGNRPTTYKAFTFFFAS</sequence>
<reference evidence="2" key="1">
    <citation type="submission" date="2021-02" db="EMBL/GenBank/DDBJ databases">
        <authorList>
            <person name="Nowell W R."/>
        </authorList>
    </citation>
    <scope>NUCLEOTIDE SEQUENCE</scope>
</reference>
<proteinExistence type="predicted"/>
<protein>
    <recommendedName>
        <fullName evidence="4">ABC transporter domain-containing protein</fullName>
    </recommendedName>
</protein>
<evidence type="ECO:0000313" key="2">
    <source>
        <dbReference type="EMBL" id="CAF4580282.1"/>
    </source>
</evidence>